<evidence type="ECO:0000256" key="12">
    <source>
        <dbReference type="SAM" id="MobiDB-lite"/>
    </source>
</evidence>
<keyword evidence="11" id="KW-0407">Ion channel</keyword>
<reference evidence="17" key="2">
    <citation type="submission" date="2025-09" db="UniProtKB">
        <authorList>
            <consortium name="Ensembl"/>
        </authorList>
    </citation>
    <scope>IDENTIFICATION</scope>
</reference>
<organism evidence="17 18">
    <name type="scientific">Sciurus vulgaris</name>
    <name type="common">Eurasian red squirrel</name>
    <dbReference type="NCBI Taxonomy" id="55149"/>
    <lineage>
        <taxon>Eukaryota</taxon>
        <taxon>Metazoa</taxon>
        <taxon>Chordata</taxon>
        <taxon>Craniata</taxon>
        <taxon>Vertebrata</taxon>
        <taxon>Euteleostomi</taxon>
        <taxon>Mammalia</taxon>
        <taxon>Eutheria</taxon>
        <taxon>Euarchontoglires</taxon>
        <taxon>Glires</taxon>
        <taxon>Rodentia</taxon>
        <taxon>Sciuromorpha</taxon>
        <taxon>Sciuridae</taxon>
        <taxon>Sciurinae</taxon>
        <taxon>Sciurini</taxon>
        <taxon>Sciurus</taxon>
    </lineage>
</organism>
<dbReference type="InterPro" id="IPR036734">
    <property type="entry name" value="Neur_chan_lig-bd_sf"/>
</dbReference>
<dbReference type="CDD" id="cd18994">
    <property type="entry name" value="LGIC_ECD_ZAC"/>
    <property type="match status" value="1"/>
</dbReference>
<dbReference type="AlphaFoldDB" id="A0A8D2DWP6"/>
<dbReference type="Gene3D" id="1.20.58.390">
    <property type="entry name" value="Neurotransmitter-gated ion-channel transmembrane domain"/>
    <property type="match status" value="1"/>
</dbReference>
<evidence type="ECO:0000256" key="9">
    <source>
        <dbReference type="ARBA" id="ARBA00023157"/>
    </source>
</evidence>
<evidence type="ECO:0000256" key="7">
    <source>
        <dbReference type="ARBA" id="ARBA00023065"/>
    </source>
</evidence>
<evidence type="ECO:0000256" key="14">
    <source>
        <dbReference type="SAM" id="SignalP"/>
    </source>
</evidence>
<keyword evidence="7" id="KW-0406">Ion transport</keyword>
<dbReference type="Ensembl" id="ENSSVLT00005033412.1">
    <property type="protein sequence ID" value="ENSSVLP00005030083.1"/>
    <property type="gene ID" value="ENSSVLG00005023709.1"/>
</dbReference>
<feature type="region of interest" description="Disordered" evidence="12">
    <location>
        <begin position="328"/>
        <end position="355"/>
    </location>
</feature>
<protein>
    <submittedName>
        <fullName evidence="17">Zinc activated ion channel</fullName>
    </submittedName>
</protein>
<dbReference type="InterPro" id="IPR018000">
    <property type="entry name" value="Neurotransmitter_ion_chnl_CS"/>
</dbReference>
<keyword evidence="3" id="KW-1003">Cell membrane</keyword>
<evidence type="ECO:0000256" key="2">
    <source>
        <dbReference type="ARBA" id="ARBA00022448"/>
    </source>
</evidence>
<dbReference type="InterPro" id="IPR038050">
    <property type="entry name" value="Neuro_actylchol_rec"/>
</dbReference>
<evidence type="ECO:0000256" key="4">
    <source>
        <dbReference type="ARBA" id="ARBA00022692"/>
    </source>
</evidence>
<dbReference type="InterPro" id="IPR006029">
    <property type="entry name" value="Neurotrans-gated_channel_TM"/>
</dbReference>
<dbReference type="FunFam" id="2.70.170.10:FF:000037">
    <property type="entry name" value="zinc-activated ligand-gated ion channel"/>
    <property type="match status" value="1"/>
</dbReference>
<sequence length="409" mass="45098">VMSLWILLHLAFLGLSTILPWVQGSSLCKSVTWPSSPNLNSPLEVQETIQIPNNGSAPLLVNVQVFVSNVFNVDILRYTVSSMLMLRLSWLDARLAWNASAHSRHAVTLPCESLWTPGLSIREALWVDWKDQNPQARVDPDGHVELNLALTTETNCDFELLHFPRDKSDCSLSFFAFSNTAVELEFRAHAVNEIVSVKREYVVGDLKTQVLPRQVVPCFQVTLSLKNTALKSIIALLVPGEALLLADVCGGLLPLQATERIAYKVTLLLGYLVFHSSLVQALPSSSSCNPLLIYYFTVLLLLLFLSTTETVLLAGLLARDSVGDKISPSAVPRRDQRKENLGPNSEADPRGGKRSRRSWAEAADHAFFLVYVTSVVCSQLIFAGTWMWATCKSDPAPGKAVPHGGPRRL</sequence>
<feature type="transmembrane region" description="Helical" evidence="13">
    <location>
        <begin position="265"/>
        <end position="282"/>
    </location>
</feature>
<dbReference type="Pfam" id="PF02931">
    <property type="entry name" value="Neur_chan_LBD"/>
    <property type="match status" value="1"/>
</dbReference>
<accession>A0A8D2DWP6</accession>
<dbReference type="GeneTree" id="ENSGT00920000149199"/>
<dbReference type="Gene3D" id="2.70.170.10">
    <property type="entry name" value="Neurotransmitter-gated ion-channel ligand-binding domain"/>
    <property type="match status" value="1"/>
</dbReference>
<evidence type="ECO:0000256" key="8">
    <source>
        <dbReference type="ARBA" id="ARBA00023136"/>
    </source>
</evidence>
<dbReference type="GO" id="GO:0099094">
    <property type="term" value="F:ligand-gated monoatomic cation channel activity"/>
    <property type="evidence" value="ECO:0007669"/>
    <property type="project" value="Ensembl"/>
</dbReference>
<dbReference type="Pfam" id="PF02932">
    <property type="entry name" value="Neur_chan_memb"/>
    <property type="match status" value="1"/>
</dbReference>
<keyword evidence="10" id="KW-0325">Glycoprotein</keyword>
<keyword evidence="2" id="KW-0813">Transport</keyword>
<dbReference type="SUPFAM" id="SSF90112">
    <property type="entry name" value="Neurotransmitter-gated ion-channel transmembrane pore"/>
    <property type="match status" value="1"/>
</dbReference>
<evidence type="ECO:0000256" key="3">
    <source>
        <dbReference type="ARBA" id="ARBA00022475"/>
    </source>
</evidence>
<dbReference type="Proteomes" id="UP000694564">
    <property type="component" value="Chromosome 3"/>
</dbReference>
<dbReference type="GO" id="GO:0008270">
    <property type="term" value="F:zinc ion binding"/>
    <property type="evidence" value="ECO:0007669"/>
    <property type="project" value="Ensembl"/>
</dbReference>
<evidence type="ECO:0000259" key="15">
    <source>
        <dbReference type="Pfam" id="PF02931"/>
    </source>
</evidence>
<keyword evidence="8 13" id="KW-0472">Membrane</keyword>
<name>A0A8D2DWP6_SCIVU</name>
<evidence type="ECO:0000256" key="6">
    <source>
        <dbReference type="ARBA" id="ARBA00022989"/>
    </source>
</evidence>
<evidence type="ECO:0000313" key="17">
    <source>
        <dbReference type="Ensembl" id="ENSSVLP00005030083.1"/>
    </source>
</evidence>
<feature type="chain" id="PRO_5034257648" evidence="14">
    <location>
        <begin position="25"/>
        <end position="409"/>
    </location>
</feature>
<evidence type="ECO:0000256" key="1">
    <source>
        <dbReference type="ARBA" id="ARBA00004651"/>
    </source>
</evidence>
<dbReference type="GO" id="GO:0004888">
    <property type="term" value="F:transmembrane signaling receptor activity"/>
    <property type="evidence" value="ECO:0007669"/>
    <property type="project" value="InterPro"/>
</dbReference>
<keyword evidence="9" id="KW-1015">Disulfide bond</keyword>
<dbReference type="GO" id="GO:0160128">
    <property type="term" value="F:pH-gated monoatomic ion channel activity"/>
    <property type="evidence" value="ECO:0007669"/>
    <property type="project" value="Ensembl"/>
</dbReference>
<feature type="signal peptide" evidence="14">
    <location>
        <begin position="1"/>
        <end position="24"/>
    </location>
</feature>
<evidence type="ECO:0000256" key="10">
    <source>
        <dbReference type="ARBA" id="ARBA00023180"/>
    </source>
</evidence>
<evidence type="ECO:0000313" key="18">
    <source>
        <dbReference type="Proteomes" id="UP000694564"/>
    </source>
</evidence>
<feature type="transmembrane region" description="Helical" evidence="13">
    <location>
        <begin position="366"/>
        <end position="389"/>
    </location>
</feature>
<evidence type="ECO:0000259" key="16">
    <source>
        <dbReference type="Pfam" id="PF02932"/>
    </source>
</evidence>
<dbReference type="GO" id="GO:0005230">
    <property type="term" value="F:extracellular ligand-gated monoatomic ion channel activity"/>
    <property type="evidence" value="ECO:0007669"/>
    <property type="project" value="InterPro"/>
</dbReference>
<dbReference type="SUPFAM" id="SSF63712">
    <property type="entry name" value="Nicotinic receptor ligand binding domain-like"/>
    <property type="match status" value="1"/>
</dbReference>
<evidence type="ECO:0000256" key="11">
    <source>
        <dbReference type="ARBA" id="ARBA00023303"/>
    </source>
</evidence>
<evidence type="ECO:0000256" key="13">
    <source>
        <dbReference type="SAM" id="Phobius"/>
    </source>
</evidence>
<evidence type="ECO:0000256" key="5">
    <source>
        <dbReference type="ARBA" id="ARBA00022729"/>
    </source>
</evidence>
<dbReference type="PANTHER" id="PTHR18945">
    <property type="entry name" value="NEUROTRANSMITTER GATED ION CHANNEL"/>
    <property type="match status" value="1"/>
</dbReference>
<dbReference type="PROSITE" id="PS00236">
    <property type="entry name" value="NEUROTR_ION_CHANNEL"/>
    <property type="match status" value="1"/>
</dbReference>
<keyword evidence="18" id="KW-1185">Reference proteome</keyword>
<dbReference type="InterPro" id="IPR036719">
    <property type="entry name" value="Neuro-gated_channel_TM_sf"/>
</dbReference>
<dbReference type="GO" id="GO:0010043">
    <property type="term" value="P:response to zinc ion"/>
    <property type="evidence" value="ECO:0007669"/>
    <property type="project" value="Ensembl"/>
</dbReference>
<dbReference type="InterPro" id="IPR006202">
    <property type="entry name" value="Neur_chan_lig-bd"/>
</dbReference>
<dbReference type="GO" id="GO:0005886">
    <property type="term" value="C:plasma membrane"/>
    <property type="evidence" value="ECO:0007669"/>
    <property type="project" value="UniProtKB-SubCell"/>
</dbReference>
<feature type="domain" description="Neurotransmitter-gated ion-channel ligand-binding" evidence="15">
    <location>
        <begin position="51"/>
        <end position="195"/>
    </location>
</feature>
<keyword evidence="4 13" id="KW-0812">Transmembrane</keyword>
<feature type="transmembrane region" description="Helical" evidence="13">
    <location>
        <begin position="294"/>
        <end position="318"/>
    </location>
</feature>
<keyword evidence="5 14" id="KW-0732">Signal</keyword>
<dbReference type="InterPro" id="IPR006201">
    <property type="entry name" value="Neur_channel"/>
</dbReference>
<reference evidence="17" key="1">
    <citation type="submission" date="2025-08" db="UniProtKB">
        <authorList>
            <consortium name="Ensembl"/>
        </authorList>
    </citation>
    <scope>IDENTIFICATION</scope>
</reference>
<gene>
    <name evidence="17" type="primary">ZACN</name>
</gene>
<proteinExistence type="predicted"/>
<comment type="subcellular location">
    <subcellularLocation>
        <location evidence="1">Cell membrane</location>
        <topology evidence="1">Multi-pass membrane protein</topology>
    </subcellularLocation>
</comment>
<feature type="domain" description="Neurotransmitter-gated ion-channel transmembrane" evidence="16">
    <location>
        <begin position="253"/>
        <end position="323"/>
    </location>
</feature>
<keyword evidence="6 13" id="KW-1133">Transmembrane helix</keyword>
<feature type="transmembrane region" description="Helical" evidence="13">
    <location>
        <begin position="233"/>
        <end position="253"/>
    </location>
</feature>